<name>A0A7Y4NEH4_9BACT</name>
<comment type="caution">
    <text evidence="1">The sequence shown here is derived from an EMBL/GenBank/DDBJ whole genome shotgun (WGS) entry which is preliminary data.</text>
</comment>
<evidence type="ECO:0000313" key="2">
    <source>
        <dbReference type="Proteomes" id="UP000528460"/>
    </source>
</evidence>
<gene>
    <name evidence="1" type="ORF">HNS30_15560</name>
</gene>
<evidence type="ECO:0000313" key="1">
    <source>
        <dbReference type="EMBL" id="NOK10451.1"/>
    </source>
</evidence>
<dbReference type="GO" id="GO:0030246">
    <property type="term" value="F:carbohydrate binding"/>
    <property type="evidence" value="ECO:0007669"/>
    <property type="project" value="InterPro"/>
</dbReference>
<dbReference type="InterPro" id="IPR013784">
    <property type="entry name" value="Carb-bd-like_fold"/>
</dbReference>
<dbReference type="Gene3D" id="2.60.40.1120">
    <property type="entry name" value="Carboxypeptidase-like, regulatory domain"/>
    <property type="match status" value="2"/>
</dbReference>
<keyword evidence="1" id="KW-0121">Carboxypeptidase</keyword>
<dbReference type="Proteomes" id="UP000528460">
    <property type="component" value="Unassembled WGS sequence"/>
</dbReference>
<dbReference type="SUPFAM" id="SSF49464">
    <property type="entry name" value="Carboxypeptidase regulatory domain-like"/>
    <property type="match status" value="3"/>
</dbReference>
<protein>
    <submittedName>
        <fullName evidence="1">Carboxypeptidase regulatory-like domain-containing protein</fullName>
    </submittedName>
</protein>
<keyword evidence="1" id="KW-0378">Hydrolase</keyword>
<reference evidence="1 2" key="1">
    <citation type="submission" date="2020-05" db="EMBL/GenBank/DDBJ databases">
        <authorList>
            <person name="Whitworth D."/>
        </authorList>
    </citation>
    <scope>NUCLEOTIDE SEQUENCE [LARGE SCALE GENOMIC DNA]</scope>
    <source>
        <strain evidence="1 2">CA046A</strain>
    </source>
</reference>
<dbReference type="Pfam" id="PF13620">
    <property type="entry name" value="CarboxypepD_reg"/>
    <property type="match status" value="2"/>
</dbReference>
<dbReference type="SUPFAM" id="SSF49452">
    <property type="entry name" value="Starch-binding domain-like"/>
    <property type="match status" value="2"/>
</dbReference>
<organism evidence="1 2">
    <name type="scientific">Corallococcus exercitus</name>
    <dbReference type="NCBI Taxonomy" id="2316736"/>
    <lineage>
        <taxon>Bacteria</taxon>
        <taxon>Pseudomonadati</taxon>
        <taxon>Myxococcota</taxon>
        <taxon>Myxococcia</taxon>
        <taxon>Myxococcales</taxon>
        <taxon>Cystobacterineae</taxon>
        <taxon>Myxococcaceae</taxon>
        <taxon>Corallococcus</taxon>
    </lineage>
</organism>
<dbReference type="EMBL" id="JABFJW010000105">
    <property type="protein sequence ID" value="NOK10451.1"/>
    <property type="molecule type" value="Genomic_DNA"/>
</dbReference>
<accession>A0A7Y4NEH4</accession>
<sequence>MRARRLGWWTAVLVLALGVAWGFFRDPRGHDSATNARPRSTAALSAGARFTRPLATQVEGSLRIIGVVLDARGPVAGVQVSASRVDADTLSERPCPETQPDHPRRRRETRLADCFEEMESEYARLVEAREGEAPVFAQTMTADDGSFVLEGLPAGAFTLWALGDRGAAVQPDVQAGGNGVTLTMEEGIFLSGEVREEDTRVPIPGAQVTLVHEAGSRFFDALADAQGRFRAGPLPPGRYLKVASAKGWRTKAFREDVWLDSDVNVTLQLQRKTRLEGLVLTPEGLPASGLNVHLRPDAGGGDTRTTRSDAQGRFVFEEVAAVPQMLWTRTEEETAYGNASVTPPESVVLRMVPFWFMEGTVRDEQRRPLAGVLLRVKGQQLGGHPSPEALTDAAGHYRLGPLLDRSVNLLLLREQYLDRQEEVLLGIAHEGPWDFALTRAIPLEGLVVDTGGTPLAGVQVKLVMVREVPGHVWDPVFLNERTATSDEAGHFTVDSEREGPGQLFVTGPGFRSVKQSVEVPSTGVRVVMSQGASVSGTVMDATGRLLSNVDLRLWNMAPLSGDAHTTAVDTQGTFSLGGLEAGHYVLEARLRTPGIEHAVSQPVDLEELTQAIVSVRFEEGRTVQGMTVDTDGQPVSGARIQACLLLEDVPAWQKHAPDCTAKGEGGVLSGPDGRFVLKHLSSPTYQLIAWKEGHAFAPSRSRGGTPDATALLVTTGQQDVRLVLERRPRVRGKVVSDDGTPLPCKVWERFPWVQVPDGTFDLPLPEDGPGSITVSAKGFFDLKRNYVVSPGGDIDLGTLRMTRGRKVRIIILDEATRAPLAGVSAAISPEGDPHLPSSHRLPFHHGNLDAEGGVELDGLPFESAAFYVILGVGLWQEGKAVTVEANQETVTVLMHDPTR</sequence>
<proteinExistence type="predicted"/>
<dbReference type="InterPro" id="IPR008969">
    <property type="entry name" value="CarboxyPept-like_regulatory"/>
</dbReference>
<keyword evidence="1" id="KW-0645">Protease</keyword>
<dbReference type="AlphaFoldDB" id="A0A7Y4NEH4"/>
<dbReference type="GO" id="GO:0004180">
    <property type="term" value="F:carboxypeptidase activity"/>
    <property type="evidence" value="ECO:0007669"/>
    <property type="project" value="UniProtKB-KW"/>
</dbReference>